<dbReference type="SMART" id="SM00430">
    <property type="entry name" value="HOLI"/>
    <property type="match status" value="1"/>
</dbReference>
<comment type="function">
    <text evidence="12">Steroid hormone receptor involved in the regulation of eukaryotic gene expression which affects cellular proliferation and differentiation in target tissues.</text>
</comment>
<keyword evidence="7 12" id="KW-0238">DNA-binding</keyword>
<keyword evidence="6 12" id="KW-0805">Transcription regulation</keyword>
<keyword evidence="12" id="KW-0754">Steroid-binding</keyword>
<keyword evidence="4 12" id="KW-0863">Zinc-finger</keyword>
<dbReference type="Gene3D" id="1.10.565.10">
    <property type="entry name" value="Retinoid X Receptor"/>
    <property type="match status" value="1"/>
</dbReference>
<dbReference type="GO" id="GO:0005496">
    <property type="term" value="F:steroid binding"/>
    <property type="evidence" value="ECO:0007669"/>
    <property type="project" value="UniProtKB-UniRule"/>
</dbReference>
<evidence type="ECO:0000259" key="15">
    <source>
        <dbReference type="PROSITE" id="PS51843"/>
    </source>
</evidence>
<dbReference type="PANTHER" id="PTHR48092">
    <property type="entry name" value="KNIRPS-RELATED PROTEIN-RELATED"/>
    <property type="match status" value="1"/>
</dbReference>
<dbReference type="GO" id="GO:0043565">
    <property type="term" value="F:sequence-specific DNA binding"/>
    <property type="evidence" value="ECO:0007669"/>
    <property type="project" value="UniProtKB-UniRule"/>
</dbReference>
<gene>
    <name evidence="16" type="primary">PGR</name>
</gene>
<dbReference type="CDD" id="cd07172">
    <property type="entry name" value="NR_DBD_GR_PR"/>
    <property type="match status" value="1"/>
</dbReference>
<reference evidence="16" key="1">
    <citation type="submission" date="2023-09" db="UniProtKB">
        <authorList>
            <consortium name="Ensembl"/>
        </authorList>
    </citation>
    <scope>IDENTIFICATION</scope>
</reference>
<keyword evidence="9 12" id="KW-0675">Receptor</keyword>
<keyword evidence="8 12" id="KW-0804">Transcription</keyword>
<evidence type="ECO:0000256" key="1">
    <source>
        <dbReference type="ARBA" id="ARBA00013488"/>
    </source>
</evidence>
<dbReference type="GeneTree" id="ENSGT00940000159713"/>
<dbReference type="Pfam" id="PF02161">
    <property type="entry name" value="Prog_receptor"/>
    <property type="match status" value="1"/>
</dbReference>
<comment type="similarity">
    <text evidence="12">Belongs to the nuclear hormone receptor family.</text>
</comment>
<dbReference type="FunFam" id="3.30.50.10:FF:000027">
    <property type="entry name" value="Progesterone receptor"/>
    <property type="match status" value="1"/>
</dbReference>
<dbReference type="Pfam" id="PF00104">
    <property type="entry name" value="Hormone_recep"/>
    <property type="match status" value="1"/>
</dbReference>
<evidence type="ECO:0000256" key="6">
    <source>
        <dbReference type="ARBA" id="ARBA00023015"/>
    </source>
</evidence>
<evidence type="ECO:0000256" key="2">
    <source>
        <dbReference type="ARBA" id="ARBA00022553"/>
    </source>
</evidence>
<evidence type="ECO:0000313" key="16">
    <source>
        <dbReference type="Ensembl" id="ENSBMSP00010010214.1"/>
    </source>
</evidence>
<dbReference type="GO" id="GO:0003707">
    <property type="term" value="F:nuclear steroid receptor activity"/>
    <property type="evidence" value="ECO:0007669"/>
    <property type="project" value="UniProtKB-UniRule"/>
</dbReference>
<comment type="subcellular location">
    <subcellularLocation>
        <location evidence="12">Nucleus</location>
    </subcellularLocation>
    <subcellularLocation>
        <location evidence="12">Cytoplasm</location>
    </subcellularLocation>
</comment>
<dbReference type="InterPro" id="IPR000128">
    <property type="entry name" value="Progest_rcpt"/>
</dbReference>
<feature type="domain" description="NR LBD" evidence="15">
    <location>
        <begin position="587"/>
        <end position="812"/>
    </location>
</feature>
<dbReference type="Ensembl" id="ENSBMST00010011355.1">
    <property type="protein sequence ID" value="ENSBMSP00010010214.1"/>
    <property type="gene ID" value="ENSBMSG00010007436.1"/>
</dbReference>
<evidence type="ECO:0000256" key="12">
    <source>
        <dbReference type="RuleBase" id="RU368037"/>
    </source>
</evidence>
<evidence type="ECO:0000256" key="4">
    <source>
        <dbReference type="ARBA" id="ARBA00022771"/>
    </source>
</evidence>
<protein>
    <recommendedName>
        <fullName evidence="1 12">Progesterone receptor</fullName>
        <shortName evidence="12">PR</shortName>
    </recommendedName>
    <alternativeName>
        <fullName evidence="11 12">Nuclear receptor subfamily 3 group C member 3</fullName>
    </alternativeName>
</protein>
<dbReference type="Gene3D" id="3.30.50.10">
    <property type="entry name" value="Erythroid Transcription Factor GATA-1, subunit A"/>
    <property type="match status" value="1"/>
</dbReference>
<dbReference type="Pfam" id="PF00105">
    <property type="entry name" value="zf-C4"/>
    <property type="match status" value="1"/>
</dbReference>
<dbReference type="PROSITE" id="PS51030">
    <property type="entry name" value="NUCLEAR_REC_DBD_2"/>
    <property type="match status" value="1"/>
</dbReference>
<evidence type="ECO:0000256" key="13">
    <source>
        <dbReference type="SAM" id="MobiDB-lite"/>
    </source>
</evidence>
<evidence type="ECO:0000256" key="8">
    <source>
        <dbReference type="ARBA" id="ARBA00023163"/>
    </source>
</evidence>
<feature type="region of interest" description="Disordered" evidence="13">
    <location>
        <begin position="1"/>
        <end position="256"/>
    </location>
</feature>
<dbReference type="InterPro" id="IPR013088">
    <property type="entry name" value="Znf_NHR/GATA"/>
</dbReference>
<keyword evidence="12" id="KW-0963">Cytoplasm</keyword>
<dbReference type="InterPro" id="IPR050200">
    <property type="entry name" value="Nuclear_hormone_rcpt_NR3"/>
</dbReference>
<dbReference type="AlphaFoldDB" id="A0A8C0CSU9"/>
<keyword evidence="5 12" id="KW-0862">Zinc</keyword>
<dbReference type="SUPFAM" id="SSF48508">
    <property type="entry name" value="Nuclear receptor ligand-binding domain"/>
    <property type="match status" value="1"/>
</dbReference>
<keyword evidence="12" id="KW-0446">Lipid-binding</keyword>
<dbReference type="PROSITE" id="PS00031">
    <property type="entry name" value="NUCLEAR_REC_DBD_1"/>
    <property type="match status" value="1"/>
</dbReference>
<organism evidence="16">
    <name type="scientific">Balaenoptera musculus</name>
    <name type="common">Blue whale</name>
    <dbReference type="NCBI Taxonomy" id="9771"/>
    <lineage>
        <taxon>Eukaryota</taxon>
        <taxon>Metazoa</taxon>
        <taxon>Chordata</taxon>
        <taxon>Craniata</taxon>
        <taxon>Vertebrata</taxon>
        <taxon>Euteleostomi</taxon>
        <taxon>Mammalia</taxon>
        <taxon>Eutheria</taxon>
        <taxon>Laurasiatheria</taxon>
        <taxon>Artiodactyla</taxon>
        <taxon>Whippomorpha</taxon>
        <taxon>Cetacea</taxon>
        <taxon>Mysticeti</taxon>
        <taxon>Balaenopteridae</taxon>
        <taxon>Balaenoptera</taxon>
    </lineage>
</organism>
<accession>A0A8C0CSU9</accession>
<evidence type="ECO:0000256" key="7">
    <source>
        <dbReference type="ARBA" id="ARBA00023125"/>
    </source>
</evidence>
<feature type="compositionally biased region" description="Basic and acidic residues" evidence="13">
    <location>
        <begin position="1"/>
        <end position="11"/>
    </location>
</feature>
<sequence>MTERKAKDPRAPHVAGRASSPTQVGSPLLGRRDTGPFQASETSDASPAASVIPLSLDGLLFPRPCQGQDPEGKTQDQQSLSDVEGAYSRVEATEGAGGGTSRPPEKDSGLLDSVLDTLLAPSGPGQSHASPPVCEGTSPWCLFSPELPQDARAAPATQGVLPPLMSRPEGKVGDSSGTAAAQKVLPRGLAPSRQLLPTAGSHHWPGAAVKPSPQPAVVEVEEEDGSESEGSVGPPLKGKLRPAGGPAAGGGAATVAPGSAAGGVALVPKEDSRFTAPRVALAEHDAPAAPGRSPLATTVMDFIHVPILPLNSAFLAARTRQLLEGDNYDGGAAAVSAFAPPRCPPSASSAQIAAGDFPDCAYQPDAEPKDDAFPLYGDFQPPALKIKEEEEGAEAAARSPRPYLVAGTNPAVFPDFPLAPPALPTRAPSSRPGEGAAVGAPLGASVSSASSSGSTLECILYKAEGAPPQQGPFAPPPCKGPGAGACLLPRDGLPSTSASAAAAAAAGAAPALYPPLGLNGLPQLGYQAAVLKEGLPQVYQPYLNYLRPDSEASQSPQYSFESLPQKICLICGDEASGCHYGVLTCGSCKVFFKRAMEGQHNYLCAGRNDCIVDKIRRKNCPACRLRKCCQAGMVLGGFRNLHIDDQITLIQYSWMSLMVFGLGWRSYKHVSGQMLYFAPDLILNEQRMKESSFYSLCLTMWQIPQEFVKLQVSQEEFLCMKVLLLLNTIPLEGLRSQSQFEEMRSSYIRELIKAIGLRQKGVVPSSQRFYQLTKLLDNLHDLVKQLHLYCLNTFIQSRALSVEFPEMMSEVIAAQLPKILAGMVKPLLFHKK</sequence>
<evidence type="ECO:0000256" key="5">
    <source>
        <dbReference type="ARBA" id="ARBA00022833"/>
    </source>
</evidence>
<evidence type="ECO:0000256" key="9">
    <source>
        <dbReference type="ARBA" id="ARBA00023170"/>
    </source>
</evidence>
<feature type="compositionally biased region" description="Low complexity" evidence="13">
    <location>
        <begin position="424"/>
        <end position="444"/>
    </location>
</feature>
<dbReference type="InterPro" id="IPR000536">
    <property type="entry name" value="Nucl_hrmn_rcpt_lig-bd"/>
</dbReference>
<dbReference type="GO" id="GO:0005737">
    <property type="term" value="C:cytoplasm"/>
    <property type="evidence" value="ECO:0007669"/>
    <property type="project" value="UniProtKB-SubCell"/>
</dbReference>
<dbReference type="PRINTS" id="PR00047">
    <property type="entry name" value="STROIDFINGER"/>
</dbReference>
<dbReference type="SMART" id="SM00399">
    <property type="entry name" value="ZnF_C4"/>
    <property type="match status" value="1"/>
</dbReference>
<keyword evidence="2" id="KW-0597">Phosphoprotein</keyword>
<evidence type="ECO:0000259" key="14">
    <source>
        <dbReference type="PROSITE" id="PS51030"/>
    </source>
</evidence>
<dbReference type="PRINTS" id="PR00544">
    <property type="entry name" value="PROGESTRONER"/>
</dbReference>
<keyword evidence="10 12" id="KW-0539">Nucleus</keyword>
<dbReference type="SUPFAM" id="SSF57716">
    <property type="entry name" value="Glucocorticoid receptor-like (DNA-binding domain)"/>
    <property type="match status" value="1"/>
</dbReference>
<keyword evidence="3" id="KW-0479">Metal-binding</keyword>
<comment type="domain">
    <text evidence="12">Composed of three domains: a modulating N-terminal domain, a DNA-binding domain and a C-terminal ligand-binding domain.</text>
</comment>
<feature type="region of interest" description="Disordered" evidence="13">
    <location>
        <begin position="423"/>
        <end position="444"/>
    </location>
</feature>
<proteinExistence type="inferred from homology"/>
<dbReference type="GO" id="GO:0008270">
    <property type="term" value="F:zinc ion binding"/>
    <property type="evidence" value="ECO:0007669"/>
    <property type="project" value="UniProtKB-UniRule"/>
</dbReference>
<dbReference type="InterPro" id="IPR001628">
    <property type="entry name" value="Znf_hrmn_rcpt"/>
</dbReference>
<dbReference type="PROSITE" id="PS51843">
    <property type="entry name" value="NR_LBD"/>
    <property type="match status" value="1"/>
</dbReference>
<feature type="domain" description="Nuclear receptor" evidence="14">
    <location>
        <begin position="565"/>
        <end position="640"/>
    </location>
</feature>
<evidence type="ECO:0000256" key="10">
    <source>
        <dbReference type="ARBA" id="ARBA00023242"/>
    </source>
</evidence>
<dbReference type="InterPro" id="IPR035500">
    <property type="entry name" value="NHR-like_dom_sf"/>
</dbReference>
<evidence type="ECO:0000256" key="3">
    <source>
        <dbReference type="ARBA" id="ARBA00022723"/>
    </source>
</evidence>
<dbReference type="GO" id="GO:0005634">
    <property type="term" value="C:nucleus"/>
    <property type="evidence" value="ECO:0007669"/>
    <property type="project" value="UniProtKB-SubCell"/>
</dbReference>
<evidence type="ECO:0000256" key="11">
    <source>
        <dbReference type="ARBA" id="ARBA00031166"/>
    </source>
</evidence>
<name>A0A8C0CSU9_BALMU</name>